<organism evidence="4 5">
    <name type="scientific">Dyadobacter soli</name>
    <dbReference type="NCBI Taxonomy" id="659014"/>
    <lineage>
        <taxon>Bacteria</taxon>
        <taxon>Pseudomonadati</taxon>
        <taxon>Bacteroidota</taxon>
        <taxon>Cytophagia</taxon>
        <taxon>Cytophagales</taxon>
        <taxon>Spirosomataceae</taxon>
        <taxon>Dyadobacter</taxon>
    </lineage>
</organism>
<dbReference type="Pfam" id="PF17963">
    <property type="entry name" value="Big_9"/>
    <property type="match status" value="1"/>
</dbReference>
<dbReference type="AlphaFoldDB" id="A0A1G7LUS5"/>
<evidence type="ECO:0000259" key="3">
    <source>
        <dbReference type="Pfam" id="PF21959"/>
    </source>
</evidence>
<dbReference type="SUPFAM" id="SSF101898">
    <property type="entry name" value="NHL repeat"/>
    <property type="match status" value="1"/>
</dbReference>
<reference evidence="5" key="1">
    <citation type="submission" date="2016-10" db="EMBL/GenBank/DDBJ databases">
        <authorList>
            <person name="Varghese N."/>
            <person name="Submissions S."/>
        </authorList>
    </citation>
    <scope>NUCLEOTIDE SEQUENCE [LARGE SCALE GENOMIC DNA]</scope>
    <source>
        <strain evidence="5">DSM 25329</strain>
    </source>
</reference>
<dbReference type="Gene3D" id="2.115.10.10">
    <property type="entry name" value="Tachylectin 2"/>
    <property type="match status" value="1"/>
</dbReference>
<feature type="domain" description="DUF6923" evidence="3">
    <location>
        <begin position="525"/>
        <end position="739"/>
    </location>
</feature>
<protein>
    <submittedName>
        <fullName evidence="4">Por secretion system C-terminal sorting domain-containing protein</fullName>
    </submittedName>
</protein>
<feature type="chain" id="PRO_5011557409" evidence="1">
    <location>
        <begin position="33"/>
        <end position="1020"/>
    </location>
</feature>
<evidence type="ECO:0000256" key="1">
    <source>
        <dbReference type="SAM" id="SignalP"/>
    </source>
</evidence>
<feature type="domain" description="DUF6923" evidence="3">
    <location>
        <begin position="49"/>
        <end position="270"/>
    </location>
</feature>
<gene>
    <name evidence="4" type="ORF">SAMN04487996_11187</name>
</gene>
<evidence type="ECO:0000313" key="5">
    <source>
        <dbReference type="Proteomes" id="UP000198748"/>
    </source>
</evidence>
<keyword evidence="5" id="KW-1185">Reference proteome</keyword>
<name>A0A1G7LUS5_9BACT</name>
<dbReference type="NCBIfam" id="TIGR04183">
    <property type="entry name" value="Por_Secre_tail"/>
    <property type="match status" value="1"/>
</dbReference>
<dbReference type="SUPFAM" id="SSF63825">
    <property type="entry name" value="YWTD domain"/>
    <property type="match status" value="1"/>
</dbReference>
<evidence type="ECO:0000259" key="2">
    <source>
        <dbReference type="Pfam" id="PF18962"/>
    </source>
</evidence>
<keyword evidence="1" id="KW-0732">Signal</keyword>
<dbReference type="RefSeq" id="WP_176885021.1">
    <property type="nucleotide sequence ID" value="NZ_FNAN01000011.1"/>
</dbReference>
<dbReference type="Proteomes" id="UP000198748">
    <property type="component" value="Unassembled WGS sequence"/>
</dbReference>
<dbReference type="STRING" id="659014.SAMN04487996_11187"/>
<accession>A0A1G7LUS5</accession>
<dbReference type="InterPro" id="IPR026444">
    <property type="entry name" value="Secre_tail"/>
</dbReference>
<dbReference type="EMBL" id="FNAN01000011">
    <property type="protein sequence ID" value="SDF53328.1"/>
    <property type="molecule type" value="Genomic_DNA"/>
</dbReference>
<dbReference type="Gene3D" id="2.60.40.2810">
    <property type="match status" value="1"/>
</dbReference>
<dbReference type="Pfam" id="PF18962">
    <property type="entry name" value="Por_Secre_tail"/>
    <property type="match status" value="1"/>
</dbReference>
<dbReference type="Pfam" id="PF21959">
    <property type="entry name" value="DUF6923"/>
    <property type="match status" value="3"/>
</dbReference>
<feature type="domain" description="Secretion system C-terminal sorting" evidence="2">
    <location>
        <begin position="949"/>
        <end position="1016"/>
    </location>
</feature>
<evidence type="ECO:0000313" key="4">
    <source>
        <dbReference type="EMBL" id="SDF53328.1"/>
    </source>
</evidence>
<proteinExistence type="predicted"/>
<dbReference type="InterPro" id="IPR054215">
    <property type="entry name" value="DUF6923"/>
</dbReference>
<feature type="signal peptide" evidence="1">
    <location>
        <begin position="1"/>
        <end position="32"/>
    </location>
</feature>
<feature type="domain" description="DUF6923" evidence="3">
    <location>
        <begin position="296"/>
        <end position="504"/>
    </location>
</feature>
<dbReference type="SUPFAM" id="SSF75011">
    <property type="entry name" value="3-carboxy-cis,cis-mucoante lactonizing enzyme"/>
    <property type="match status" value="1"/>
</dbReference>
<sequence>MMKKLSTCPRFVRNCGTLLVFLCWLTALRAQAQPPAFTCDGNSPFYMIQGSPSALYAYDPRTSTTTLIKDQIITDVTNTELSALGYNVQDNYLWAHRSGTNEVVRIGSDGTYDSFAISGLPAATYLAGDVTASGVLYLYNTGAGVIERVDLTPALPATTPQRLSSVSSVVSAVLDIAFNPVDNQLYSIIAGNLYRYAPSTGARVVVGAVAGLTGDAGSHVFFDASGNMYASGTEATYKITGVASNTDKVATVYSSGNSIITAPSDGASCRGALPTITDQVPFTCEPGVSYVLNASNLFQLDMTSGTTSLVKTLVLGDGHILNAMGYNTVDNYIWGTVISGTNQIARVGADGSTQSFATTLPDDATAFTGDVGSDGFLYLHYTGFMRKVNLNAGPNFLLVSSFASPSSGNDWGFNPIDGQLYSVIDNTLYSHNPLNGTRTTRGVVSGLPVGNYGAIFFDANGTLYAGNNDNQNVYKILNPDGATLSATLFRNLDMPTINDGARCPSSVIDSPEPLTCEDGMSYIISATNLYRLDISTGENTLVSTINVGSGKMVNAFGYNVVDNYLWGKVYSNSNRVVRLGADGSAQTYAVPALPSTQTSFTGDVGTDGFMYLYYSSGTMKKVNLNAGANFLQVSSFPTSSAGNDWAYNSADGQLYSIIGNTLYKHNSANGVRTSLGTVTNLPSGNYGAVFFDALGNLYVGNNDNQTMYKIPDPFTQAPVATPFKKLDLSSINDGARCPNSAVGPGALDDDVNTTCAAIDINVLANDQPGSSPLVASTVRLITPGTLAPVTTLDVSVGVFEVNTTTGVVKFTPVNGFNGVASVRYTVQDENGLAAEAVINVTTACPMPVTLVTFKAAAEGQTALLSWATTMETNSDRFEIERSANGRKWTRIGTVRSQGESSVLVNYGFKDTNPAAGENLYRLKMIDFDHTYTYSSIQSVVFAENGISPVYPNPANGLLTFKNASQIREVSVRSLTGTRLLGTRKLDNGSLDVSALEPGLYVVTITHTDGSVITGKVTVSH</sequence>